<evidence type="ECO:0000256" key="1">
    <source>
        <dbReference type="ARBA" id="ARBA00008779"/>
    </source>
</evidence>
<dbReference type="EMBL" id="JACHVA010000014">
    <property type="protein sequence ID" value="MBC2600327.1"/>
    <property type="molecule type" value="Genomic_DNA"/>
</dbReference>
<evidence type="ECO:0000256" key="2">
    <source>
        <dbReference type="ARBA" id="ARBA00022723"/>
    </source>
</evidence>
<organism evidence="6 7">
    <name type="scientific">Puniceicoccus vermicola</name>
    <dbReference type="NCBI Taxonomy" id="388746"/>
    <lineage>
        <taxon>Bacteria</taxon>
        <taxon>Pseudomonadati</taxon>
        <taxon>Verrucomicrobiota</taxon>
        <taxon>Opitutia</taxon>
        <taxon>Puniceicoccales</taxon>
        <taxon>Puniceicoccaceae</taxon>
        <taxon>Puniceicoccus</taxon>
    </lineage>
</organism>
<gene>
    <name evidence="6" type="ORF">H5P30_00870</name>
</gene>
<evidence type="ECO:0000313" key="7">
    <source>
        <dbReference type="Proteomes" id="UP000525652"/>
    </source>
</evidence>
<dbReference type="GO" id="GO:0004423">
    <property type="term" value="F:iduronate-2-sulfatase activity"/>
    <property type="evidence" value="ECO:0007669"/>
    <property type="project" value="TreeGrafter"/>
</dbReference>
<dbReference type="InterPro" id="IPR017850">
    <property type="entry name" value="Alkaline_phosphatase_core_sf"/>
</dbReference>
<protein>
    <submittedName>
        <fullName evidence="6">Sulfatase-like hydrolase/transferase</fullName>
    </submittedName>
</protein>
<dbReference type="PROSITE" id="PS00523">
    <property type="entry name" value="SULFATASE_1"/>
    <property type="match status" value="1"/>
</dbReference>
<dbReference type="GO" id="GO:0046872">
    <property type="term" value="F:metal ion binding"/>
    <property type="evidence" value="ECO:0007669"/>
    <property type="project" value="UniProtKB-KW"/>
</dbReference>
<dbReference type="InterPro" id="IPR024607">
    <property type="entry name" value="Sulfatase_CS"/>
</dbReference>
<reference evidence="6 7" key="1">
    <citation type="submission" date="2020-07" db="EMBL/GenBank/DDBJ databases">
        <authorList>
            <person name="Feng X."/>
        </authorList>
    </citation>
    <scope>NUCLEOTIDE SEQUENCE [LARGE SCALE GENOMIC DNA]</scope>
    <source>
        <strain evidence="6 7">JCM14086</strain>
    </source>
</reference>
<dbReference type="PANTHER" id="PTHR45953">
    <property type="entry name" value="IDURONATE 2-SULFATASE"/>
    <property type="match status" value="1"/>
</dbReference>
<keyword evidence="6" id="KW-0808">Transferase</keyword>
<dbReference type="GO" id="GO:0016740">
    <property type="term" value="F:transferase activity"/>
    <property type="evidence" value="ECO:0007669"/>
    <property type="project" value="UniProtKB-KW"/>
</dbReference>
<sequence>MKTRPNLVIFIPDQWRGDVMGHSGNPAAVTPNLDRLVSEEAISFSHAFCQNPVCTPSRCSFMTGWYPHTRGHRSMNYPLTRDEPCLLRELKNAGYYIWWGGKNDLMTDENAFSELCDERHVPEETHKNLHVDQSWRKGTPQNPDYSFYAGELKKNEGEDVYLDSDWSHVLTAQNFIENYNDSRPFCVFLSLQYPHPPYGVEQPYYGSVPQSQIPPRITAESTSGKPRMHGQLLENLGLSHQSEEWWTELRATYYEMCARVDDQAGILLKALKQSGQYDESAFFLFSDHGDFAGDYGLVEKAQNLMEDCLVRVPLIIKPPAQTKSQSGICNALVELVDFPATVYDMVGIQPQYTHFGRSLLPLLKDPSAEHRDAVFTEGGRCENEPHCAESDDLDDPINLYAPRVRIQTEDPTAHGKAIMCRTHRFKLIMRLYESDEFYDLEKDPNECMNRINEPGYDSERNDLYGRILRHLFETADIVPQTTHARDIPKSHFPSGNAISRQLTTCP</sequence>
<dbReference type="InterPro" id="IPR000917">
    <property type="entry name" value="Sulfatase_N"/>
</dbReference>
<feature type="domain" description="Sulfatase N-terminal" evidence="5">
    <location>
        <begin position="5"/>
        <end position="348"/>
    </location>
</feature>
<keyword evidence="2" id="KW-0479">Metal-binding</keyword>
<evidence type="ECO:0000256" key="4">
    <source>
        <dbReference type="SAM" id="MobiDB-lite"/>
    </source>
</evidence>
<feature type="compositionally biased region" description="Polar residues" evidence="4">
    <location>
        <begin position="496"/>
        <end position="506"/>
    </location>
</feature>
<evidence type="ECO:0000256" key="3">
    <source>
        <dbReference type="ARBA" id="ARBA00022801"/>
    </source>
</evidence>
<feature type="region of interest" description="Disordered" evidence="4">
    <location>
        <begin position="485"/>
        <end position="506"/>
    </location>
</feature>
<comment type="caution">
    <text evidence="6">The sequence shown here is derived from an EMBL/GenBank/DDBJ whole genome shotgun (WGS) entry which is preliminary data.</text>
</comment>
<dbReference type="CDD" id="cd16150">
    <property type="entry name" value="sulfatase_like"/>
    <property type="match status" value="1"/>
</dbReference>
<dbReference type="SUPFAM" id="SSF53649">
    <property type="entry name" value="Alkaline phosphatase-like"/>
    <property type="match status" value="1"/>
</dbReference>
<evidence type="ECO:0000259" key="5">
    <source>
        <dbReference type="Pfam" id="PF00884"/>
    </source>
</evidence>
<keyword evidence="3 6" id="KW-0378">Hydrolase</keyword>
<dbReference type="Proteomes" id="UP000525652">
    <property type="component" value="Unassembled WGS sequence"/>
</dbReference>
<dbReference type="Pfam" id="PF00884">
    <property type="entry name" value="Sulfatase"/>
    <property type="match status" value="1"/>
</dbReference>
<proteinExistence type="inferred from homology"/>
<dbReference type="GO" id="GO:0005737">
    <property type="term" value="C:cytoplasm"/>
    <property type="evidence" value="ECO:0007669"/>
    <property type="project" value="TreeGrafter"/>
</dbReference>
<comment type="similarity">
    <text evidence="1">Belongs to the sulfatase family.</text>
</comment>
<accession>A0A7X1AUT7</accession>
<name>A0A7X1AUT7_9BACT</name>
<dbReference type="Gene3D" id="3.40.720.10">
    <property type="entry name" value="Alkaline Phosphatase, subunit A"/>
    <property type="match status" value="1"/>
</dbReference>
<dbReference type="AlphaFoldDB" id="A0A7X1AUT7"/>
<evidence type="ECO:0000313" key="6">
    <source>
        <dbReference type="EMBL" id="MBC2600327.1"/>
    </source>
</evidence>
<dbReference type="RefSeq" id="WP_185691077.1">
    <property type="nucleotide sequence ID" value="NZ_JACHVA010000014.1"/>
</dbReference>
<keyword evidence="7" id="KW-1185">Reference proteome</keyword>
<dbReference type="PANTHER" id="PTHR45953:SF1">
    <property type="entry name" value="IDURONATE 2-SULFATASE"/>
    <property type="match status" value="1"/>
</dbReference>